<keyword evidence="18" id="KW-1185">Reference proteome</keyword>
<comment type="subcellular location">
    <subcellularLocation>
        <location evidence="1">Cell outer membrane</location>
        <topology evidence="1">Multi-pass membrane protein</topology>
    </subcellularLocation>
</comment>
<comment type="similarity">
    <text evidence="2">Belongs to the BexD/CtrA/VexA family.</text>
</comment>
<dbReference type="Gene3D" id="3.10.560.10">
    <property type="entry name" value="Outer membrane lipoprotein wza domain like"/>
    <property type="match status" value="1"/>
</dbReference>
<organism evidence="17 18">
    <name type="scientific">Zavarzinia compransoris</name>
    <dbReference type="NCBI Taxonomy" id="1264899"/>
    <lineage>
        <taxon>Bacteria</taxon>
        <taxon>Pseudomonadati</taxon>
        <taxon>Pseudomonadota</taxon>
        <taxon>Alphaproteobacteria</taxon>
        <taxon>Rhodospirillales</taxon>
        <taxon>Zavarziniaceae</taxon>
        <taxon>Zavarzinia</taxon>
    </lineage>
</organism>
<dbReference type="Proteomes" id="UP000246077">
    <property type="component" value="Unassembled WGS sequence"/>
</dbReference>
<keyword evidence="10" id="KW-0626">Porin</keyword>
<evidence type="ECO:0000256" key="6">
    <source>
        <dbReference type="ARBA" id="ARBA00022692"/>
    </source>
</evidence>
<evidence type="ECO:0000259" key="16">
    <source>
        <dbReference type="Pfam" id="PF22461"/>
    </source>
</evidence>
<dbReference type="Pfam" id="PF02563">
    <property type="entry name" value="Poly_export"/>
    <property type="match status" value="1"/>
</dbReference>
<evidence type="ECO:0000256" key="3">
    <source>
        <dbReference type="ARBA" id="ARBA00022448"/>
    </source>
</evidence>
<keyword evidence="7" id="KW-0732">Signal</keyword>
<keyword evidence="8" id="KW-0625">Polysaccharide transport</keyword>
<keyword evidence="12" id="KW-0564">Palmitate</keyword>
<keyword evidence="4" id="KW-1134">Transmembrane beta strand</keyword>
<keyword evidence="14" id="KW-0449">Lipoprotein</keyword>
<sequence>MTRPKGASKVLCERFFNQARHLLRALTAVSILAVSACDTPSGLPLRESFQPEAGRVDVTNSYEVGSGDKLRMTVFNETPLSGEFVIASDGSLALPLIGSVDAAGLTPRELEKRIAEHFRDGYLRDPRISIEVLNYRPFYIYGEVQKGGEYPYAVSMSVLTAVALAGGYTYRADTRRVVITRNGEKVGVPTSENLQILPGDIVEIPERFF</sequence>
<dbReference type="GO" id="GO:0009279">
    <property type="term" value="C:cell outer membrane"/>
    <property type="evidence" value="ECO:0007669"/>
    <property type="project" value="UniProtKB-SubCell"/>
</dbReference>
<keyword evidence="6" id="KW-0812">Transmembrane</keyword>
<evidence type="ECO:0000256" key="13">
    <source>
        <dbReference type="ARBA" id="ARBA00023237"/>
    </source>
</evidence>
<accession>A0A317E5A6</accession>
<dbReference type="GO" id="GO:0015288">
    <property type="term" value="F:porin activity"/>
    <property type="evidence" value="ECO:0007669"/>
    <property type="project" value="UniProtKB-KW"/>
</dbReference>
<evidence type="ECO:0000256" key="2">
    <source>
        <dbReference type="ARBA" id="ARBA00009450"/>
    </source>
</evidence>
<evidence type="ECO:0000256" key="14">
    <source>
        <dbReference type="ARBA" id="ARBA00023288"/>
    </source>
</evidence>
<gene>
    <name evidence="17" type="ORF">DKG75_05870</name>
</gene>
<keyword evidence="3" id="KW-0813">Transport</keyword>
<dbReference type="AlphaFoldDB" id="A0A317E5A6"/>
<proteinExistence type="inferred from homology"/>
<reference evidence="18" key="1">
    <citation type="submission" date="2018-05" db="EMBL/GenBank/DDBJ databases">
        <title>Zavarzinia sp. HR-AS.</title>
        <authorList>
            <person name="Lee Y."/>
            <person name="Jeon C.O."/>
        </authorList>
    </citation>
    <scope>NUCLEOTIDE SEQUENCE [LARGE SCALE GENOMIC DNA]</scope>
    <source>
        <strain evidence="18">DSM 1231</strain>
    </source>
</reference>
<evidence type="ECO:0000256" key="10">
    <source>
        <dbReference type="ARBA" id="ARBA00023114"/>
    </source>
</evidence>
<evidence type="ECO:0000256" key="11">
    <source>
        <dbReference type="ARBA" id="ARBA00023136"/>
    </source>
</evidence>
<comment type="caution">
    <text evidence="17">The sequence shown here is derived from an EMBL/GenBank/DDBJ whole genome shotgun (WGS) entry which is preliminary data.</text>
</comment>
<dbReference type="InterPro" id="IPR003715">
    <property type="entry name" value="Poly_export_N"/>
</dbReference>
<evidence type="ECO:0000256" key="4">
    <source>
        <dbReference type="ARBA" id="ARBA00022452"/>
    </source>
</evidence>
<evidence type="ECO:0000313" key="17">
    <source>
        <dbReference type="EMBL" id="PWR21534.1"/>
    </source>
</evidence>
<dbReference type="PANTHER" id="PTHR33619">
    <property type="entry name" value="POLYSACCHARIDE EXPORT PROTEIN GFCE-RELATED"/>
    <property type="match status" value="1"/>
</dbReference>
<dbReference type="InterPro" id="IPR049712">
    <property type="entry name" value="Poly_export"/>
</dbReference>
<dbReference type="GO" id="GO:0015159">
    <property type="term" value="F:polysaccharide transmembrane transporter activity"/>
    <property type="evidence" value="ECO:0007669"/>
    <property type="project" value="InterPro"/>
</dbReference>
<evidence type="ECO:0000256" key="5">
    <source>
        <dbReference type="ARBA" id="ARBA00022597"/>
    </source>
</evidence>
<keyword evidence="11" id="KW-0472">Membrane</keyword>
<feature type="domain" description="Polysaccharide export protein N-terminal" evidence="15">
    <location>
        <begin position="58"/>
        <end position="132"/>
    </location>
</feature>
<evidence type="ECO:0000256" key="12">
    <source>
        <dbReference type="ARBA" id="ARBA00023139"/>
    </source>
</evidence>
<dbReference type="EMBL" id="QGLF01000002">
    <property type="protein sequence ID" value="PWR21534.1"/>
    <property type="molecule type" value="Genomic_DNA"/>
</dbReference>
<keyword evidence="5" id="KW-0762">Sugar transport</keyword>
<protein>
    <submittedName>
        <fullName evidence="17">Polysaccharide biosynthesis protein</fullName>
    </submittedName>
</protein>
<keyword evidence="13" id="KW-0998">Cell outer membrane</keyword>
<dbReference type="OrthoDB" id="197007at2"/>
<dbReference type="GO" id="GO:0046930">
    <property type="term" value="C:pore complex"/>
    <property type="evidence" value="ECO:0007669"/>
    <property type="project" value="UniProtKB-KW"/>
</dbReference>
<evidence type="ECO:0000256" key="8">
    <source>
        <dbReference type="ARBA" id="ARBA00023047"/>
    </source>
</evidence>
<dbReference type="PANTHER" id="PTHR33619:SF3">
    <property type="entry name" value="POLYSACCHARIDE EXPORT PROTEIN GFCE-RELATED"/>
    <property type="match status" value="1"/>
</dbReference>
<dbReference type="Pfam" id="PF22461">
    <property type="entry name" value="SLBB_2"/>
    <property type="match status" value="1"/>
</dbReference>
<evidence type="ECO:0000313" key="18">
    <source>
        <dbReference type="Proteomes" id="UP000246077"/>
    </source>
</evidence>
<dbReference type="InterPro" id="IPR054765">
    <property type="entry name" value="SLBB_dom"/>
</dbReference>
<evidence type="ECO:0000256" key="7">
    <source>
        <dbReference type="ARBA" id="ARBA00022729"/>
    </source>
</evidence>
<feature type="domain" description="SLBB" evidence="16">
    <location>
        <begin position="138"/>
        <end position="202"/>
    </location>
</feature>
<name>A0A317E5A6_9PROT</name>
<evidence type="ECO:0000256" key="9">
    <source>
        <dbReference type="ARBA" id="ARBA00023065"/>
    </source>
</evidence>
<keyword evidence="9" id="KW-0406">Ion transport</keyword>
<dbReference type="GO" id="GO:0006811">
    <property type="term" value="P:monoatomic ion transport"/>
    <property type="evidence" value="ECO:0007669"/>
    <property type="project" value="UniProtKB-KW"/>
</dbReference>
<dbReference type="Gene3D" id="3.30.1950.10">
    <property type="entry name" value="wza like domain"/>
    <property type="match status" value="1"/>
</dbReference>
<evidence type="ECO:0000256" key="1">
    <source>
        <dbReference type="ARBA" id="ARBA00004571"/>
    </source>
</evidence>
<evidence type="ECO:0000259" key="15">
    <source>
        <dbReference type="Pfam" id="PF02563"/>
    </source>
</evidence>